<protein>
    <submittedName>
        <fullName evidence="1">Uncharacterized protein</fullName>
    </submittedName>
</protein>
<sequence>MTNTEFLLKAIRKIANLRHRIFVPQTDNKGQGTQYFGYVELFDQDANDYVRELLHSNKPCMVSKFGTIELNTIVMYHIQNEKHHPLKEYIDFIKGKIPTLGWVDNNALNELCLLSGFFPNNISLLPKYYDINYKALKEIDVLGSYISNERIFKDELAGAKKINLDGYYAPFYYKAPWTMELAGKKVLVVHPFAEDIASQYKNHRKEIWQDPNVLPEFELITYKSVQSMLGIKTPYKTWFDALEKMENDISKIDFDIALIGCGAYGMPLAAYVKKMGKQAVHLAGWTQVLFGIIGTRWQNNHRISKMINEYWIHPSPENVPKDAKKVENACYW</sequence>
<reference evidence="1 2" key="1">
    <citation type="submission" date="2022-06" db="EMBL/GenBank/DDBJ databases">
        <title>A taxonomic note on the genus Prevotella: Description of four novel genera and emended description of the genera Hallella and Xylanibacter.</title>
        <authorList>
            <person name="Hitch T.C.A."/>
        </authorList>
    </citation>
    <scope>NUCLEOTIDE SEQUENCE [LARGE SCALE GENOMIC DNA]</scope>
    <source>
        <strain evidence="1 2">DSM 100619</strain>
    </source>
</reference>
<proteinExistence type="predicted"/>
<accession>A0ABT1BZ15</accession>
<dbReference type="RefSeq" id="WP_252761298.1">
    <property type="nucleotide sequence ID" value="NZ_JAMXLY010000033.1"/>
</dbReference>
<gene>
    <name evidence="1" type="ORF">NG821_08840</name>
</gene>
<dbReference type="EMBL" id="JAMXLY010000033">
    <property type="protein sequence ID" value="MCO6025940.1"/>
    <property type="molecule type" value="Genomic_DNA"/>
</dbReference>
<name>A0ABT1BZ15_9BACT</name>
<organism evidence="1 2">
    <name type="scientific">Segatella cerevisiae</name>
    <dbReference type="NCBI Taxonomy" id="2053716"/>
    <lineage>
        <taxon>Bacteria</taxon>
        <taxon>Pseudomonadati</taxon>
        <taxon>Bacteroidota</taxon>
        <taxon>Bacteroidia</taxon>
        <taxon>Bacteroidales</taxon>
        <taxon>Prevotellaceae</taxon>
        <taxon>Segatella</taxon>
    </lineage>
</organism>
<keyword evidence="2" id="KW-1185">Reference proteome</keyword>
<evidence type="ECO:0000313" key="1">
    <source>
        <dbReference type="EMBL" id="MCO6025940.1"/>
    </source>
</evidence>
<evidence type="ECO:0000313" key="2">
    <source>
        <dbReference type="Proteomes" id="UP001204015"/>
    </source>
</evidence>
<dbReference type="Proteomes" id="UP001204015">
    <property type="component" value="Unassembled WGS sequence"/>
</dbReference>
<comment type="caution">
    <text evidence="1">The sequence shown here is derived from an EMBL/GenBank/DDBJ whole genome shotgun (WGS) entry which is preliminary data.</text>
</comment>